<accession>A0A2T7UJQ9</accession>
<dbReference type="Pfam" id="PF16867">
    <property type="entry name" value="DMSP_lyase"/>
    <property type="match status" value="1"/>
</dbReference>
<dbReference type="SUPFAM" id="SSF51182">
    <property type="entry name" value="RmlC-like cupins"/>
    <property type="match status" value="1"/>
</dbReference>
<dbReference type="AlphaFoldDB" id="A0A2T7UJQ9"/>
<comment type="caution">
    <text evidence="1">The sequence shown here is derived from an EMBL/GenBank/DDBJ whole genome shotgun (WGS) entry which is preliminary data.</text>
</comment>
<organism evidence="1 2">
    <name type="scientific">Pararhodobacter aggregans</name>
    <dbReference type="NCBI Taxonomy" id="404875"/>
    <lineage>
        <taxon>Bacteria</taxon>
        <taxon>Pseudomonadati</taxon>
        <taxon>Pseudomonadota</taxon>
        <taxon>Alphaproteobacteria</taxon>
        <taxon>Rhodobacterales</taxon>
        <taxon>Paracoccaceae</taxon>
        <taxon>Pararhodobacter</taxon>
    </lineage>
</organism>
<dbReference type="RefSeq" id="WP_107755138.1">
    <property type="nucleotide sequence ID" value="NZ_QBKF01000021.1"/>
</dbReference>
<evidence type="ECO:0008006" key="3">
    <source>
        <dbReference type="Google" id="ProtNLM"/>
    </source>
</evidence>
<dbReference type="Gene3D" id="2.60.120.10">
    <property type="entry name" value="Jelly Rolls"/>
    <property type="match status" value="1"/>
</dbReference>
<gene>
    <name evidence="1" type="ORF">DDE23_23875</name>
</gene>
<dbReference type="InterPro" id="IPR031723">
    <property type="entry name" value="DMSP_lyase"/>
</dbReference>
<reference evidence="1 2" key="1">
    <citation type="journal article" date="2011" name="Syst. Appl. Microbiol.">
        <title>Defluviimonas denitrificans gen. nov., sp. nov., and Pararhodobacter aggregans gen. nov., sp. nov., non-phototrophic Rhodobacteraceae from the biofilter of a marine aquaculture.</title>
        <authorList>
            <person name="Foesel B.U."/>
            <person name="Drake H.L."/>
            <person name="Schramm A."/>
        </authorList>
    </citation>
    <scope>NUCLEOTIDE SEQUENCE [LARGE SCALE GENOMIC DNA]</scope>
    <source>
        <strain evidence="1 2">D1-19</strain>
    </source>
</reference>
<dbReference type="InterPro" id="IPR011051">
    <property type="entry name" value="RmlC_Cupin_sf"/>
</dbReference>
<name>A0A2T7UJQ9_9RHOB</name>
<dbReference type="GO" id="GO:0047869">
    <property type="term" value="F:dimethylpropiothetin dethiomethylase activity"/>
    <property type="evidence" value="ECO:0007669"/>
    <property type="project" value="InterPro"/>
</dbReference>
<proteinExistence type="predicted"/>
<dbReference type="Proteomes" id="UP000244810">
    <property type="component" value="Unassembled WGS sequence"/>
</dbReference>
<evidence type="ECO:0000313" key="1">
    <source>
        <dbReference type="EMBL" id="PVE44922.1"/>
    </source>
</evidence>
<dbReference type="OrthoDB" id="9083851at2"/>
<keyword evidence="2" id="KW-1185">Reference proteome</keyword>
<evidence type="ECO:0000313" key="2">
    <source>
        <dbReference type="Proteomes" id="UP000244810"/>
    </source>
</evidence>
<dbReference type="EMBL" id="QDDR01000020">
    <property type="protein sequence ID" value="PVE44922.1"/>
    <property type="molecule type" value="Genomic_DNA"/>
</dbReference>
<sequence length="200" mass="21367">MRDPDLDRLLVALADLWRAEPRPEAEATARALTATQIATPLRPGPPGPHDAAIRALLSGKGPLAEATLALFDRLPWGTNPVDAQVGPYAAIFAVAELLGPDGPIPAPDLRMGFFYQAPGTYYPPHNHDADETYVILAGSALWTAGEDTRLRGAGEVIHHPSRLPHAFATGPEGLFALWRWSGDINTHSYGFTEAPVPGVA</sequence>
<protein>
    <recommendedName>
        <fullName evidence="3">Cupin domain-containing protein</fullName>
    </recommendedName>
</protein>
<dbReference type="InterPro" id="IPR014710">
    <property type="entry name" value="RmlC-like_jellyroll"/>
</dbReference>